<dbReference type="NCBIfam" id="NF001413">
    <property type="entry name" value="PRK00290.1"/>
    <property type="match status" value="1"/>
</dbReference>
<keyword evidence="6 9" id="KW-0067">ATP-binding</keyword>
<dbReference type="GO" id="GO:0005524">
    <property type="term" value="F:ATP binding"/>
    <property type="evidence" value="ECO:0007669"/>
    <property type="project" value="UniProtKB-UniRule"/>
</dbReference>
<dbReference type="PROSITE" id="PS00297">
    <property type="entry name" value="HSP70_1"/>
    <property type="match status" value="1"/>
</dbReference>
<dbReference type="GO" id="GO:0005737">
    <property type="term" value="C:cytoplasm"/>
    <property type="evidence" value="ECO:0007669"/>
    <property type="project" value="UniProtKB-ARBA"/>
</dbReference>
<evidence type="ECO:0000256" key="10">
    <source>
        <dbReference type="RuleBase" id="RU003322"/>
    </source>
</evidence>
<dbReference type="SUPFAM" id="SSF100920">
    <property type="entry name" value="Heat shock protein 70kD (HSP70), peptide-binding domain"/>
    <property type="match status" value="1"/>
</dbReference>
<keyword evidence="7 9" id="KW-0346">Stress response</keyword>
<protein>
    <recommendedName>
        <fullName evidence="3 9">Chaperone protein DnaK</fullName>
    </recommendedName>
    <alternativeName>
        <fullName evidence="9">HSP70</fullName>
    </alternativeName>
    <alternativeName>
        <fullName evidence="9">Heat shock 70 kDa protein</fullName>
    </alternativeName>
    <alternativeName>
        <fullName evidence="9">Heat shock protein 70</fullName>
    </alternativeName>
</protein>
<dbReference type="FunFam" id="3.30.420.40:FF:000004">
    <property type="entry name" value="Molecular chaperone DnaK"/>
    <property type="match status" value="1"/>
</dbReference>
<dbReference type="HAMAP" id="MF_00332">
    <property type="entry name" value="DnaK"/>
    <property type="match status" value="1"/>
</dbReference>
<dbReference type="FunFam" id="3.30.420.40:FF:000020">
    <property type="entry name" value="Chaperone protein HscA homolog"/>
    <property type="match status" value="1"/>
</dbReference>
<evidence type="ECO:0000256" key="4">
    <source>
        <dbReference type="ARBA" id="ARBA00022553"/>
    </source>
</evidence>
<dbReference type="FunFam" id="2.60.34.10:FF:000014">
    <property type="entry name" value="Chaperone protein DnaK HSP70"/>
    <property type="match status" value="1"/>
</dbReference>
<evidence type="ECO:0000256" key="5">
    <source>
        <dbReference type="ARBA" id="ARBA00022741"/>
    </source>
</evidence>
<dbReference type="InterPro" id="IPR043129">
    <property type="entry name" value="ATPase_NBD"/>
</dbReference>
<dbReference type="CDD" id="cd10234">
    <property type="entry name" value="ASKHA_NBD_HSP70_DnaK-like"/>
    <property type="match status" value="1"/>
</dbReference>
<dbReference type="EMBL" id="OCNH01000001">
    <property type="protein sequence ID" value="SOD82125.1"/>
    <property type="molecule type" value="Genomic_DNA"/>
</dbReference>
<keyword evidence="4 9" id="KW-0597">Phosphoprotein</keyword>
<comment type="function">
    <text evidence="1 9">Acts as a chaperone.</text>
</comment>
<evidence type="ECO:0000256" key="6">
    <source>
        <dbReference type="ARBA" id="ARBA00022840"/>
    </source>
</evidence>
<comment type="induction">
    <text evidence="9">By stress conditions e.g. heat shock.</text>
</comment>
<dbReference type="NCBIfam" id="NF003520">
    <property type="entry name" value="PRK05183.1"/>
    <property type="match status" value="1"/>
</dbReference>
<dbReference type="Proteomes" id="UP000219452">
    <property type="component" value="Unassembled WGS sequence"/>
</dbReference>
<dbReference type="InterPro" id="IPR013126">
    <property type="entry name" value="Hsp_70_fam"/>
</dbReference>
<reference evidence="13" key="1">
    <citation type="submission" date="2017-09" db="EMBL/GenBank/DDBJ databases">
        <authorList>
            <person name="Varghese N."/>
            <person name="Submissions S."/>
        </authorList>
    </citation>
    <scope>NUCLEOTIDE SEQUENCE [LARGE SCALE GENOMIC DNA]</scope>
    <source>
        <strain evidence="13">DSM 29961</strain>
    </source>
</reference>
<accession>A0A286FFV4</accession>
<evidence type="ECO:0000256" key="7">
    <source>
        <dbReference type="ARBA" id="ARBA00023016"/>
    </source>
</evidence>
<dbReference type="RefSeq" id="WP_097125598.1">
    <property type="nucleotide sequence ID" value="NZ_OCNH01000001.1"/>
</dbReference>
<dbReference type="PROSITE" id="PS00329">
    <property type="entry name" value="HSP70_2"/>
    <property type="match status" value="1"/>
</dbReference>
<name>A0A286FFV4_9BACT</name>
<dbReference type="Gene3D" id="1.20.1270.10">
    <property type="match status" value="1"/>
</dbReference>
<evidence type="ECO:0000256" key="2">
    <source>
        <dbReference type="ARBA" id="ARBA00007381"/>
    </source>
</evidence>
<evidence type="ECO:0000256" key="3">
    <source>
        <dbReference type="ARBA" id="ARBA00014415"/>
    </source>
</evidence>
<dbReference type="InterPro" id="IPR012725">
    <property type="entry name" value="Chaperone_DnaK"/>
</dbReference>
<dbReference type="Gene3D" id="3.30.420.40">
    <property type="match status" value="2"/>
</dbReference>
<feature type="modified residue" description="Phosphothreonine; by autocatalysis" evidence="9">
    <location>
        <position position="199"/>
    </location>
</feature>
<evidence type="ECO:0000256" key="11">
    <source>
        <dbReference type="SAM" id="MobiDB-lite"/>
    </source>
</evidence>
<dbReference type="AlphaFoldDB" id="A0A286FFV4"/>
<dbReference type="Pfam" id="PF00012">
    <property type="entry name" value="HSP70"/>
    <property type="match status" value="1"/>
</dbReference>
<comment type="similarity">
    <text evidence="2 9 10">Belongs to the heat shock protein 70 family.</text>
</comment>
<dbReference type="GO" id="GO:0140662">
    <property type="term" value="F:ATP-dependent protein folding chaperone"/>
    <property type="evidence" value="ECO:0007669"/>
    <property type="project" value="InterPro"/>
</dbReference>
<proteinExistence type="evidence at transcript level"/>
<evidence type="ECO:0000313" key="12">
    <source>
        <dbReference type="EMBL" id="SOD82125.1"/>
    </source>
</evidence>
<gene>
    <name evidence="9" type="primary">dnaK</name>
    <name evidence="12" type="ORF">SAMN06269250_2029</name>
</gene>
<evidence type="ECO:0000256" key="8">
    <source>
        <dbReference type="ARBA" id="ARBA00023186"/>
    </source>
</evidence>
<dbReference type="InterPro" id="IPR018181">
    <property type="entry name" value="Heat_shock_70_CS"/>
</dbReference>
<feature type="region of interest" description="Disordered" evidence="11">
    <location>
        <begin position="603"/>
        <end position="644"/>
    </location>
</feature>
<dbReference type="Gene3D" id="2.60.34.10">
    <property type="entry name" value="Substrate Binding Domain Of DNAk, Chain A, domain 1"/>
    <property type="match status" value="1"/>
</dbReference>
<evidence type="ECO:0000256" key="1">
    <source>
        <dbReference type="ARBA" id="ARBA00002290"/>
    </source>
</evidence>
<feature type="compositionally biased region" description="Low complexity" evidence="11">
    <location>
        <begin position="621"/>
        <end position="634"/>
    </location>
</feature>
<dbReference type="GO" id="GO:0051082">
    <property type="term" value="F:unfolded protein binding"/>
    <property type="evidence" value="ECO:0007669"/>
    <property type="project" value="InterPro"/>
</dbReference>
<keyword evidence="13" id="KW-1185">Reference proteome</keyword>
<sequence length="644" mass="68840">MGKIIGIDLGTTNSCVAVMEGNEPVVIPNSEGARTTPSVVAFMDNGNGERKVGAPAKRQAITNPKNTISSIKRFMGKRYGEVTNEIKNVAYDVENGPNSTPRVRIGDRQYTPQELSALILQKMKQTAEDYLGQTVTEAVITVPAYFNDAERQATKEAGAIAGLDVKRIINEPTAAALAYGLDKTNNDQKIAVFDLGGGTFDISILELGDGVFEVKSTDGDTHLGGDDFDQVIIDWLADEFKKDEAIDLRQDPMALQRLKEAAEKAKVELSSSNSTEINLPYIMPVNGIPKHLVRTLSRSKFEQLADSLIQRSLEPCRRALKNSGLSASQIDEVILVGGSTRIPKVQEEVEKLFGRKPSKAVNPDEAVAIGAAIQGGVLTGEVKDVLLLDVIPLSLGIETMGGVFTKMVDANTTIPSKKVETYSTASDNQPSVEINILQGERPMAAQNRQLGRFILSDIPPAPRGVPQIEVTFDVDANGILHVTAKDKGTGKEQKIRIEASSGLTDAEINRMREEAKANEAADKAEREAVEKVNAADSMIFQTEKQLKEYGDKLSEGNKSAIEAALAELRTAHGARDAAAIDKALEGLNAAWTTASTEMYSATNGAGANPMDGAGFGGDGSNGAANGQGQPAGDNVSDVPYEEVK</sequence>
<dbReference type="FunFam" id="1.20.1270.10:FF:000001">
    <property type="entry name" value="Molecular chaperone DnaK"/>
    <property type="match status" value="1"/>
</dbReference>
<dbReference type="Gene3D" id="3.90.640.10">
    <property type="entry name" value="Actin, Chain A, domain 4"/>
    <property type="match status" value="1"/>
</dbReference>
<dbReference type="FunFam" id="3.90.640.10:FF:000003">
    <property type="entry name" value="Molecular chaperone DnaK"/>
    <property type="match status" value="1"/>
</dbReference>
<dbReference type="PRINTS" id="PR00301">
    <property type="entry name" value="HEATSHOCK70"/>
</dbReference>
<dbReference type="InterPro" id="IPR029047">
    <property type="entry name" value="HSP70_peptide-bd_sf"/>
</dbReference>
<keyword evidence="8 9" id="KW-0143">Chaperone</keyword>
<evidence type="ECO:0000256" key="9">
    <source>
        <dbReference type="HAMAP-Rule" id="MF_00332"/>
    </source>
</evidence>
<dbReference type="OrthoDB" id="9766019at2"/>
<dbReference type="PANTHER" id="PTHR19375">
    <property type="entry name" value="HEAT SHOCK PROTEIN 70KDA"/>
    <property type="match status" value="1"/>
</dbReference>
<keyword evidence="5 9" id="KW-0547">Nucleotide-binding</keyword>
<organism evidence="12 13">
    <name type="scientific">Spirosoma fluviale</name>
    <dbReference type="NCBI Taxonomy" id="1597977"/>
    <lineage>
        <taxon>Bacteria</taxon>
        <taxon>Pseudomonadati</taxon>
        <taxon>Bacteroidota</taxon>
        <taxon>Cytophagia</taxon>
        <taxon>Cytophagales</taxon>
        <taxon>Cytophagaceae</taxon>
        <taxon>Spirosoma</taxon>
    </lineage>
</organism>
<evidence type="ECO:0000313" key="13">
    <source>
        <dbReference type="Proteomes" id="UP000219452"/>
    </source>
</evidence>
<dbReference type="NCBIfam" id="TIGR02350">
    <property type="entry name" value="prok_dnaK"/>
    <property type="match status" value="1"/>
</dbReference>
<dbReference type="InterPro" id="IPR029048">
    <property type="entry name" value="HSP70_C_sf"/>
</dbReference>
<dbReference type="SUPFAM" id="SSF53067">
    <property type="entry name" value="Actin-like ATPase domain"/>
    <property type="match status" value="2"/>
</dbReference>
<dbReference type="PROSITE" id="PS01036">
    <property type="entry name" value="HSP70_3"/>
    <property type="match status" value="1"/>
</dbReference>